<keyword evidence="2" id="KW-1185">Reference proteome</keyword>
<gene>
    <name evidence="1" type="ORF">QQF64_008582</name>
</gene>
<protein>
    <submittedName>
        <fullName evidence="1">Uncharacterized protein</fullName>
    </submittedName>
</protein>
<sequence>MGESAHDRALSVHVFFGASLNTIASPLFPASQVLRHTSPRKLFFKTRFFIQFCTGLQVAQDLFLSPTVKRKVKEKSDLHFYT</sequence>
<name>A0ABR3M7Z6_9TELE</name>
<proteinExistence type="predicted"/>
<dbReference type="Proteomes" id="UP001558613">
    <property type="component" value="Unassembled WGS sequence"/>
</dbReference>
<dbReference type="EMBL" id="JAYMGO010000015">
    <property type="protein sequence ID" value="KAL1260755.1"/>
    <property type="molecule type" value="Genomic_DNA"/>
</dbReference>
<reference evidence="1 2" key="1">
    <citation type="submission" date="2023-09" db="EMBL/GenBank/DDBJ databases">
        <authorList>
            <person name="Wang M."/>
        </authorList>
    </citation>
    <scope>NUCLEOTIDE SEQUENCE [LARGE SCALE GENOMIC DNA]</scope>
    <source>
        <strain evidence="1">GT-2023</strain>
        <tissue evidence="1">Liver</tissue>
    </source>
</reference>
<comment type="caution">
    <text evidence="1">The sequence shown here is derived from an EMBL/GenBank/DDBJ whole genome shotgun (WGS) entry which is preliminary data.</text>
</comment>
<evidence type="ECO:0000313" key="2">
    <source>
        <dbReference type="Proteomes" id="UP001558613"/>
    </source>
</evidence>
<evidence type="ECO:0000313" key="1">
    <source>
        <dbReference type="EMBL" id="KAL1260755.1"/>
    </source>
</evidence>
<organism evidence="1 2">
    <name type="scientific">Cirrhinus molitorella</name>
    <name type="common">mud carp</name>
    <dbReference type="NCBI Taxonomy" id="172907"/>
    <lineage>
        <taxon>Eukaryota</taxon>
        <taxon>Metazoa</taxon>
        <taxon>Chordata</taxon>
        <taxon>Craniata</taxon>
        <taxon>Vertebrata</taxon>
        <taxon>Euteleostomi</taxon>
        <taxon>Actinopterygii</taxon>
        <taxon>Neopterygii</taxon>
        <taxon>Teleostei</taxon>
        <taxon>Ostariophysi</taxon>
        <taxon>Cypriniformes</taxon>
        <taxon>Cyprinidae</taxon>
        <taxon>Labeoninae</taxon>
        <taxon>Labeonini</taxon>
        <taxon>Cirrhinus</taxon>
    </lineage>
</organism>
<accession>A0ABR3M7Z6</accession>